<dbReference type="SUPFAM" id="SSF56281">
    <property type="entry name" value="Metallo-hydrolase/oxidoreductase"/>
    <property type="match status" value="1"/>
</dbReference>
<keyword evidence="1" id="KW-0010">Activator</keyword>
<organism evidence="4 5">
    <name type="scientific">Diplocloster agilis</name>
    <dbReference type="NCBI Taxonomy" id="2850323"/>
    <lineage>
        <taxon>Bacteria</taxon>
        <taxon>Bacillati</taxon>
        <taxon>Bacillota</taxon>
        <taxon>Clostridia</taxon>
        <taxon>Lachnospirales</taxon>
        <taxon>Lachnospiraceae</taxon>
        <taxon>Diplocloster</taxon>
    </lineage>
</organism>
<dbReference type="CDD" id="cd07731">
    <property type="entry name" value="ComA-like_MBL-fold"/>
    <property type="match status" value="1"/>
</dbReference>
<proteinExistence type="predicted"/>
<evidence type="ECO:0000259" key="3">
    <source>
        <dbReference type="SMART" id="SM00849"/>
    </source>
</evidence>
<dbReference type="GO" id="GO:0003677">
    <property type="term" value="F:DNA binding"/>
    <property type="evidence" value="ECO:0007669"/>
    <property type="project" value="InterPro"/>
</dbReference>
<dbReference type="Pfam" id="PF02805">
    <property type="entry name" value="Ada_Zn_binding"/>
    <property type="match status" value="1"/>
</dbReference>
<dbReference type="Proteomes" id="UP000712157">
    <property type="component" value="Unassembled WGS sequence"/>
</dbReference>
<evidence type="ECO:0000313" key="5">
    <source>
        <dbReference type="Proteomes" id="UP000712157"/>
    </source>
</evidence>
<gene>
    <name evidence="4" type="ORF">KTH89_21510</name>
</gene>
<dbReference type="EMBL" id="JAHQCW010000050">
    <property type="protein sequence ID" value="MBU9739119.1"/>
    <property type="molecule type" value="Genomic_DNA"/>
</dbReference>
<feature type="chain" id="PRO_5039237054" evidence="2">
    <location>
        <begin position="43"/>
        <end position="374"/>
    </location>
</feature>
<dbReference type="InterPro" id="IPR001279">
    <property type="entry name" value="Metallo-B-lactamas"/>
</dbReference>
<dbReference type="GO" id="GO:0008270">
    <property type="term" value="F:zinc ion binding"/>
    <property type="evidence" value="ECO:0007669"/>
    <property type="project" value="InterPro"/>
</dbReference>
<sequence length="374" mass="40781">MNLKTHFCNPFHRQKQPKHYRILCCISALLTAFLLLTGCTGASPSASGASTAPSVPSGTLAVHYLDVGQADCTLLLSQDAAVMIDAGNREDAQTILQYLESLSIDSLDAVIFTHPHEDHIGAGAAILEKIPVDNLYMNTDTPDSKVYKDLANTADQKGLTPIHPSQHDTFSFGDCRLEFLQTGTDYEDTNDNSLILKITHGDNRFLFTGDAGQAPEKDLAESGVSLEADVFQAGHHGSEYSNSYVFLRAVNPPNVVISCGRDNSYGHPHEAALSRFRDVGATIYRTDTIGTVIASSDGTNITFDQQGIESDREHTDDANGLYDLPEASYIGNVNSKKFHTDACPSLPAEKNRIYFNTREEALEEGYEPCQNCKP</sequence>
<keyword evidence="2" id="KW-0732">Signal</keyword>
<dbReference type="InterPro" id="IPR036866">
    <property type="entry name" value="RibonucZ/Hydroxyglut_hydro"/>
</dbReference>
<reference evidence="4" key="1">
    <citation type="submission" date="2021-06" db="EMBL/GenBank/DDBJ databases">
        <title>Description of novel taxa of the family Lachnospiraceae.</title>
        <authorList>
            <person name="Chaplin A.V."/>
            <person name="Sokolova S.R."/>
            <person name="Pikina A.P."/>
            <person name="Korzhanova M."/>
            <person name="Belova V."/>
            <person name="Korostin D."/>
            <person name="Efimov B.A."/>
        </authorList>
    </citation>
    <scope>NUCLEOTIDE SEQUENCE</scope>
    <source>
        <strain evidence="4">ASD5720</strain>
    </source>
</reference>
<dbReference type="InterPro" id="IPR004026">
    <property type="entry name" value="Ada_DNA_repair_Zn-bd"/>
</dbReference>
<dbReference type="Pfam" id="PF00753">
    <property type="entry name" value="Lactamase_B"/>
    <property type="match status" value="1"/>
</dbReference>
<evidence type="ECO:0000256" key="2">
    <source>
        <dbReference type="SAM" id="SignalP"/>
    </source>
</evidence>
<evidence type="ECO:0000256" key="1">
    <source>
        <dbReference type="ARBA" id="ARBA00023159"/>
    </source>
</evidence>
<dbReference type="GO" id="GO:0006281">
    <property type="term" value="P:DNA repair"/>
    <property type="evidence" value="ECO:0007669"/>
    <property type="project" value="InterPro"/>
</dbReference>
<dbReference type="Gene3D" id="3.40.10.10">
    <property type="entry name" value="DNA Methylphosphotriester Repair Domain"/>
    <property type="match status" value="1"/>
</dbReference>
<dbReference type="InterPro" id="IPR052159">
    <property type="entry name" value="Competence_DNA_uptake"/>
</dbReference>
<dbReference type="PANTHER" id="PTHR30619">
    <property type="entry name" value="DNA INTERNALIZATION/COMPETENCE PROTEIN COMEC/REC2"/>
    <property type="match status" value="1"/>
</dbReference>
<dbReference type="InterPro" id="IPR035451">
    <property type="entry name" value="Ada-like_dom_sf"/>
</dbReference>
<dbReference type="AlphaFoldDB" id="A0A949K3J7"/>
<dbReference type="InterPro" id="IPR035681">
    <property type="entry name" value="ComA-like_MBL"/>
</dbReference>
<dbReference type="RefSeq" id="WP_238723041.1">
    <property type="nucleotide sequence ID" value="NZ_JAHQCW010000050.1"/>
</dbReference>
<dbReference type="GO" id="GO:0008168">
    <property type="term" value="F:methyltransferase activity"/>
    <property type="evidence" value="ECO:0007669"/>
    <property type="project" value="InterPro"/>
</dbReference>
<dbReference type="SMART" id="SM00849">
    <property type="entry name" value="Lactamase_B"/>
    <property type="match status" value="1"/>
</dbReference>
<dbReference type="PANTHER" id="PTHR30619:SF7">
    <property type="entry name" value="BETA-LACTAMASE DOMAIN PROTEIN"/>
    <property type="match status" value="1"/>
</dbReference>
<protein>
    <submittedName>
        <fullName evidence="4">MBL fold metallo-hydrolase</fullName>
    </submittedName>
</protein>
<dbReference type="Gene3D" id="3.60.15.10">
    <property type="entry name" value="Ribonuclease Z/Hydroxyacylglutathione hydrolase-like"/>
    <property type="match status" value="1"/>
</dbReference>
<dbReference type="GO" id="GO:0006355">
    <property type="term" value="P:regulation of DNA-templated transcription"/>
    <property type="evidence" value="ECO:0007669"/>
    <property type="project" value="InterPro"/>
</dbReference>
<comment type="caution">
    <text evidence="4">The sequence shown here is derived from an EMBL/GenBank/DDBJ whole genome shotgun (WGS) entry which is preliminary data.</text>
</comment>
<feature type="domain" description="Metallo-beta-lactamase" evidence="3">
    <location>
        <begin position="69"/>
        <end position="261"/>
    </location>
</feature>
<accession>A0A949K3J7</accession>
<name>A0A949K3J7_9FIRM</name>
<keyword evidence="5" id="KW-1185">Reference proteome</keyword>
<evidence type="ECO:0000313" key="4">
    <source>
        <dbReference type="EMBL" id="MBU9739119.1"/>
    </source>
</evidence>
<feature type="signal peptide" evidence="2">
    <location>
        <begin position="1"/>
        <end position="42"/>
    </location>
</feature>
<dbReference type="SUPFAM" id="SSF57884">
    <property type="entry name" value="Ada DNA repair protein, N-terminal domain (N-Ada 10)"/>
    <property type="match status" value="1"/>
</dbReference>